<dbReference type="Gene3D" id="3.40.30.10">
    <property type="entry name" value="Glutaredoxin"/>
    <property type="match status" value="1"/>
</dbReference>
<dbReference type="InterPro" id="IPR012336">
    <property type="entry name" value="Thioredoxin-like_fold"/>
</dbReference>
<feature type="domain" description="Thioredoxin" evidence="3">
    <location>
        <begin position="10"/>
        <end position="134"/>
    </location>
</feature>
<evidence type="ECO:0000313" key="5">
    <source>
        <dbReference type="Proteomes" id="UP000253410"/>
    </source>
</evidence>
<dbReference type="EMBL" id="QFFJ01000001">
    <property type="protein sequence ID" value="RBL93056.1"/>
    <property type="molecule type" value="Genomic_DNA"/>
</dbReference>
<dbReference type="InterPro" id="IPR013766">
    <property type="entry name" value="Thioredoxin_domain"/>
</dbReference>
<keyword evidence="5" id="KW-1185">Reference proteome</keyword>
<dbReference type="PROSITE" id="PS00194">
    <property type="entry name" value="THIOREDOXIN_1"/>
    <property type="match status" value="1"/>
</dbReference>
<dbReference type="GO" id="GO:0015035">
    <property type="term" value="F:protein-disulfide reductase activity"/>
    <property type="evidence" value="ECO:0007669"/>
    <property type="project" value="TreeGrafter"/>
</dbReference>
<feature type="signal peptide" evidence="2">
    <location>
        <begin position="1"/>
        <end position="18"/>
    </location>
</feature>
<dbReference type="PANTHER" id="PTHR32234:SF0">
    <property type="entry name" value="THIOL:DISULFIDE INTERCHANGE PROTEIN DSBD"/>
    <property type="match status" value="1"/>
</dbReference>
<accession>A0A365Y385</accession>
<dbReference type="InterPro" id="IPR017937">
    <property type="entry name" value="Thioredoxin_CS"/>
</dbReference>
<comment type="caution">
    <text evidence="4">The sequence shown here is derived from an EMBL/GenBank/DDBJ whole genome shotgun (WGS) entry which is preliminary data.</text>
</comment>
<evidence type="ECO:0000256" key="1">
    <source>
        <dbReference type="ARBA" id="ARBA00023284"/>
    </source>
</evidence>
<proteinExistence type="predicted"/>
<organism evidence="4 5">
    <name type="scientific">Chitinophaga flava</name>
    <dbReference type="NCBI Taxonomy" id="2259036"/>
    <lineage>
        <taxon>Bacteria</taxon>
        <taxon>Pseudomonadati</taxon>
        <taxon>Bacteroidota</taxon>
        <taxon>Chitinophagia</taxon>
        <taxon>Chitinophagales</taxon>
        <taxon>Chitinophagaceae</taxon>
        <taxon>Chitinophaga</taxon>
    </lineage>
</organism>
<dbReference type="InterPro" id="IPR036249">
    <property type="entry name" value="Thioredoxin-like_sf"/>
</dbReference>
<gene>
    <name evidence="4" type="ORF">DF182_10935</name>
</gene>
<name>A0A365Y385_9BACT</name>
<feature type="chain" id="PRO_5016744312" description="Thioredoxin domain-containing protein" evidence="2">
    <location>
        <begin position="19"/>
        <end position="396"/>
    </location>
</feature>
<keyword evidence="1" id="KW-0676">Redox-active center</keyword>
<evidence type="ECO:0000313" key="4">
    <source>
        <dbReference type="EMBL" id="RBL93056.1"/>
    </source>
</evidence>
<dbReference type="Pfam" id="PF13098">
    <property type="entry name" value="Thioredoxin_2"/>
    <property type="match status" value="1"/>
</dbReference>
<reference evidence="4 5" key="1">
    <citation type="submission" date="2018-05" db="EMBL/GenBank/DDBJ databases">
        <title>Chitinophaga sp. K3CV102501T nov., isolated from isolated from a monsoon evergreen broad-leaved forest soil.</title>
        <authorList>
            <person name="Lv Y."/>
        </authorList>
    </citation>
    <scope>NUCLEOTIDE SEQUENCE [LARGE SCALE GENOMIC DNA]</scope>
    <source>
        <strain evidence="4 5">GDMCC 1.1325</strain>
    </source>
</reference>
<dbReference type="SUPFAM" id="SSF52833">
    <property type="entry name" value="Thioredoxin-like"/>
    <property type="match status" value="1"/>
</dbReference>
<evidence type="ECO:0000259" key="3">
    <source>
        <dbReference type="PROSITE" id="PS51352"/>
    </source>
</evidence>
<dbReference type="Proteomes" id="UP000253410">
    <property type="component" value="Unassembled WGS sequence"/>
</dbReference>
<protein>
    <recommendedName>
        <fullName evidence="3">Thioredoxin domain-containing protein</fullName>
    </recommendedName>
</protein>
<sequence length="396" mass="45146">MKRILYAFLMLAALQSNAQEEIAFNNASWQATLDQATKENKLVFLDCYTSWCGPCKWMEKNVFNVPEVYQYYNQHFINTKQDMEKGEGVDLRKQYNVQSFPTYLFINGKGEVVHRTGSRMSVEEFLEEARMAGDPERNMSSLSARYNAGERGIPFLINYYLAVHKSDRRAASKIGEEISEKFPENELNSSLGWKAIKNIAESGKDRLGKYYLANQAQFASYANQAERDALADRLISSMLYPMIYAGDAKGFYAGLDHFKKSPQPERQRQAVMLEAEFFFQENKLNEYIKLTDKAMKGVLKNDGEKLSFLARRLNGKRDADAKTSAFLPQAYKLAKRAVEVNPEEYSIQSTFGWVCLSMKKKEEGLVAARKARALADAETSKIQKLAQALVDDLEKL</sequence>
<dbReference type="RefSeq" id="WP_113615652.1">
    <property type="nucleotide sequence ID" value="NZ_QFFJ01000001.1"/>
</dbReference>
<dbReference type="InterPro" id="IPR011990">
    <property type="entry name" value="TPR-like_helical_dom_sf"/>
</dbReference>
<dbReference type="GO" id="GO:0045454">
    <property type="term" value="P:cell redox homeostasis"/>
    <property type="evidence" value="ECO:0007669"/>
    <property type="project" value="TreeGrafter"/>
</dbReference>
<dbReference type="AlphaFoldDB" id="A0A365Y385"/>
<dbReference type="Gene3D" id="1.25.40.10">
    <property type="entry name" value="Tetratricopeptide repeat domain"/>
    <property type="match status" value="1"/>
</dbReference>
<dbReference type="OrthoDB" id="120730at2"/>
<dbReference type="PROSITE" id="PS51352">
    <property type="entry name" value="THIOREDOXIN_2"/>
    <property type="match status" value="1"/>
</dbReference>
<keyword evidence="2" id="KW-0732">Signal</keyword>
<dbReference type="GO" id="GO:0006950">
    <property type="term" value="P:response to stress"/>
    <property type="evidence" value="ECO:0007669"/>
    <property type="project" value="UniProtKB-ARBA"/>
</dbReference>
<evidence type="ECO:0000256" key="2">
    <source>
        <dbReference type="SAM" id="SignalP"/>
    </source>
</evidence>
<dbReference type="PANTHER" id="PTHR32234">
    <property type="entry name" value="THIOL:DISULFIDE INTERCHANGE PROTEIN DSBD"/>
    <property type="match status" value="1"/>
</dbReference>